<protein>
    <submittedName>
        <fullName evidence="1">Uncharacterized protein</fullName>
    </submittedName>
</protein>
<dbReference type="Proteomes" id="UP001066276">
    <property type="component" value="Chromosome 4_2"/>
</dbReference>
<keyword evidence="2" id="KW-1185">Reference proteome</keyword>
<gene>
    <name evidence="1" type="ORF">NDU88_006048</name>
</gene>
<proteinExistence type="predicted"/>
<reference evidence="1" key="1">
    <citation type="journal article" date="2022" name="bioRxiv">
        <title>Sequencing and chromosome-scale assembly of the giantPleurodeles waltlgenome.</title>
        <authorList>
            <person name="Brown T."/>
            <person name="Elewa A."/>
            <person name="Iarovenko S."/>
            <person name="Subramanian E."/>
            <person name="Araus A.J."/>
            <person name="Petzold A."/>
            <person name="Susuki M."/>
            <person name="Suzuki K.-i.T."/>
            <person name="Hayashi T."/>
            <person name="Toyoda A."/>
            <person name="Oliveira C."/>
            <person name="Osipova E."/>
            <person name="Leigh N.D."/>
            <person name="Simon A."/>
            <person name="Yun M.H."/>
        </authorList>
    </citation>
    <scope>NUCLEOTIDE SEQUENCE</scope>
    <source>
        <strain evidence="1">20211129_DDA</strain>
        <tissue evidence="1">Liver</tissue>
    </source>
</reference>
<sequence length="80" mass="8746">MPNDDIVESFAAYYKCVYASGTQEMELGCAELLQDIELSQLSGEDGGLRRSINRRRDCAGLEKSSFRHGGGSKLVASEDI</sequence>
<dbReference type="AlphaFoldDB" id="A0AAV7SNG2"/>
<organism evidence="1 2">
    <name type="scientific">Pleurodeles waltl</name>
    <name type="common">Iberian ribbed newt</name>
    <dbReference type="NCBI Taxonomy" id="8319"/>
    <lineage>
        <taxon>Eukaryota</taxon>
        <taxon>Metazoa</taxon>
        <taxon>Chordata</taxon>
        <taxon>Craniata</taxon>
        <taxon>Vertebrata</taxon>
        <taxon>Euteleostomi</taxon>
        <taxon>Amphibia</taxon>
        <taxon>Batrachia</taxon>
        <taxon>Caudata</taxon>
        <taxon>Salamandroidea</taxon>
        <taxon>Salamandridae</taxon>
        <taxon>Pleurodelinae</taxon>
        <taxon>Pleurodeles</taxon>
    </lineage>
</organism>
<evidence type="ECO:0000313" key="2">
    <source>
        <dbReference type="Proteomes" id="UP001066276"/>
    </source>
</evidence>
<evidence type="ECO:0000313" key="1">
    <source>
        <dbReference type="EMBL" id="KAJ1165629.1"/>
    </source>
</evidence>
<accession>A0AAV7SNG2</accession>
<name>A0AAV7SNG2_PLEWA</name>
<comment type="caution">
    <text evidence="1">The sequence shown here is derived from an EMBL/GenBank/DDBJ whole genome shotgun (WGS) entry which is preliminary data.</text>
</comment>
<dbReference type="EMBL" id="JANPWB010000008">
    <property type="protein sequence ID" value="KAJ1165629.1"/>
    <property type="molecule type" value="Genomic_DNA"/>
</dbReference>